<gene>
    <name evidence="1" type="ORF">DHETER_LOCUS11863</name>
</gene>
<dbReference type="EMBL" id="CAJVPU010027299">
    <property type="protein sequence ID" value="CAG8703152.1"/>
    <property type="molecule type" value="Genomic_DNA"/>
</dbReference>
<sequence length="41" mass="4468">MKNVERITILTRSSSLDVEIDAPPSYQEAVSLTSEEVASSN</sequence>
<reference evidence="1" key="1">
    <citation type="submission" date="2021-06" db="EMBL/GenBank/DDBJ databases">
        <authorList>
            <person name="Kallberg Y."/>
            <person name="Tangrot J."/>
            <person name="Rosling A."/>
        </authorList>
    </citation>
    <scope>NUCLEOTIDE SEQUENCE</scope>
    <source>
        <strain evidence="1">IL203A</strain>
    </source>
</reference>
<comment type="caution">
    <text evidence="1">The sequence shown here is derived from an EMBL/GenBank/DDBJ whole genome shotgun (WGS) entry which is preliminary data.</text>
</comment>
<evidence type="ECO:0000313" key="2">
    <source>
        <dbReference type="Proteomes" id="UP000789702"/>
    </source>
</evidence>
<dbReference type="Proteomes" id="UP000789702">
    <property type="component" value="Unassembled WGS sequence"/>
</dbReference>
<feature type="non-terminal residue" evidence="1">
    <location>
        <position position="41"/>
    </location>
</feature>
<organism evidence="1 2">
    <name type="scientific">Dentiscutata heterogama</name>
    <dbReference type="NCBI Taxonomy" id="1316150"/>
    <lineage>
        <taxon>Eukaryota</taxon>
        <taxon>Fungi</taxon>
        <taxon>Fungi incertae sedis</taxon>
        <taxon>Mucoromycota</taxon>
        <taxon>Glomeromycotina</taxon>
        <taxon>Glomeromycetes</taxon>
        <taxon>Diversisporales</taxon>
        <taxon>Gigasporaceae</taxon>
        <taxon>Dentiscutata</taxon>
    </lineage>
</organism>
<proteinExistence type="predicted"/>
<name>A0ACA9PCP0_9GLOM</name>
<protein>
    <submittedName>
        <fullName evidence="1">7538_t:CDS:1</fullName>
    </submittedName>
</protein>
<keyword evidence="2" id="KW-1185">Reference proteome</keyword>
<accession>A0ACA9PCP0</accession>
<evidence type="ECO:0000313" key="1">
    <source>
        <dbReference type="EMBL" id="CAG8703152.1"/>
    </source>
</evidence>